<dbReference type="SMART" id="SM00822">
    <property type="entry name" value="PKS_KR"/>
    <property type="match status" value="1"/>
</dbReference>
<dbReference type="SUPFAM" id="SSF51735">
    <property type="entry name" value="NAD(P)-binding Rossmann-fold domains"/>
    <property type="match status" value="1"/>
</dbReference>
<keyword evidence="3" id="KW-1185">Reference proteome</keyword>
<sequence>MAVPYKSGGPARPSVASMILVTGGLGSIGSHTARALLDLGESVVLTAHRTTRLPDFLADSDGVVVEPLDTTDAGAFLHLGERHAISGVVHLAAAPWDTPDPVDYLRAESTALLNALAAARAWGVRRFAVASSIAAYAGVADSPWREDAPLPTVAAHQIPVFKRTAELWTTLAVPGTVNLRIGTVWGPLGLGDNPFFALPRLLTAAVRGEDPDLTPPRPPARSGDATDLCYVKDCGRAIALLMVAERLEHTVYNVSSGRLVRYTEVVDAINDAIPGATLTLPPGGEPGGHLDITRLQRDTGFVPEYDVERAVADYVAWLRDHDA</sequence>
<proteinExistence type="predicted"/>
<dbReference type="Gene3D" id="3.40.50.720">
    <property type="entry name" value="NAD(P)-binding Rossmann-like Domain"/>
    <property type="match status" value="1"/>
</dbReference>
<dbReference type="InterPro" id="IPR001509">
    <property type="entry name" value="Epimerase_deHydtase"/>
</dbReference>
<dbReference type="InterPro" id="IPR057326">
    <property type="entry name" value="KR_dom"/>
</dbReference>
<dbReference type="EMBL" id="BAABGT010000029">
    <property type="protein sequence ID" value="GAA4544924.1"/>
    <property type="molecule type" value="Genomic_DNA"/>
</dbReference>
<evidence type="ECO:0000313" key="2">
    <source>
        <dbReference type="EMBL" id="GAA4544924.1"/>
    </source>
</evidence>
<evidence type="ECO:0000313" key="3">
    <source>
        <dbReference type="Proteomes" id="UP001501598"/>
    </source>
</evidence>
<reference evidence="3" key="1">
    <citation type="journal article" date="2019" name="Int. J. Syst. Evol. Microbiol.">
        <title>The Global Catalogue of Microorganisms (GCM) 10K type strain sequencing project: providing services to taxonomists for standard genome sequencing and annotation.</title>
        <authorList>
            <consortium name="The Broad Institute Genomics Platform"/>
            <consortium name="The Broad Institute Genome Sequencing Center for Infectious Disease"/>
            <person name="Wu L."/>
            <person name="Ma J."/>
        </authorList>
    </citation>
    <scope>NUCLEOTIDE SEQUENCE [LARGE SCALE GENOMIC DNA]</scope>
    <source>
        <strain evidence="3">JCM 17906</strain>
    </source>
</reference>
<organism evidence="2 3">
    <name type="scientific">Pseudonocardia xishanensis</name>
    <dbReference type="NCBI Taxonomy" id="630995"/>
    <lineage>
        <taxon>Bacteria</taxon>
        <taxon>Bacillati</taxon>
        <taxon>Actinomycetota</taxon>
        <taxon>Actinomycetes</taxon>
        <taxon>Pseudonocardiales</taxon>
        <taxon>Pseudonocardiaceae</taxon>
        <taxon>Pseudonocardia</taxon>
    </lineage>
</organism>
<dbReference type="InterPro" id="IPR050177">
    <property type="entry name" value="Lipid_A_modif_metabolic_enz"/>
</dbReference>
<dbReference type="Pfam" id="PF01370">
    <property type="entry name" value="Epimerase"/>
    <property type="match status" value="1"/>
</dbReference>
<dbReference type="PANTHER" id="PTHR43245">
    <property type="entry name" value="BIFUNCTIONAL POLYMYXIN RESISTANCE PROTEIN ARNA"/>
    <property type="match status" value="1"/>
</dbReference>
<evidence type="ECO:0000259" key="1">
    <source>
        <dbReference type="SMART" id="SM00822"/>
    </source>
</evidence>
<dbReference type="PANTHER" id="PTHR43245:SF55">
    <property type="entry name" value="NAD(P)-BINDING DOMAIN-CONTAINING PROTEIN"/>
    <property type="match status" value="1"/>
</dbReference>
<dbReference type="InterPro" id="IPR036291">
    <property type="entry name" value="NAD(P)-bd_dom_sf"/>
</dbReference>
<feature type="domain" description="Ketoreductase" evidence="1">
    <location>
        <begin position="17"/>
        <end position="164"/>
    </location>
</feature>
<dbReference type="Proteomes" id="UP001501598">
    <property type="component" value="Unassembled WGS sequence"/>
</dbReference>
<name>A0ABP8RQD2_9PSEU</name>
<accession>A0ABP8RQD2</accession>
<protein>
    <submittedName>
        <fullName evidence="2">NAD(P)-dependent oxidoreductase</fullName>
    </submittedName>
</protein>
<comment type="caution">
    <text evidence="2">The sequence shown here is derived from an EMBL/GenBank/DDBJ whole genome shotgun (WGS) entry which is preliminary data.</text>
</comment>
<gene>
    <name evidence="2" type="ORF">GCM10023175_23950</name>
</gene>